<accession>A0A8J3UBU6</accession>
<dbReference type="Proteomes" id="UP000622547">
    <property type="component" value="Unassembled WGS sequence"/>
</dbReference>
<protein>
    <submittedName>
        <fullName evidence="2">Uncharacterized protein</fullName>
    </submittedName>
</protein>
<evidence type="ECO:0000313" key="2">
    <source>
        <dbReference type="EMBL" id="GII41950.1"/>
    </source>
</evidence>
<organism evidence="2 3">
    <name type="scientific">Planotetraspora phitsanulokensis</name>
    <dbReference type="NCBI Taxonomy" id="575192"/>
    <lineage>
        <taxon>Bacteria</taxon>
        <taxon>Bacillati</taxon>
        <taxon>Actinomycetota</taxon>
        <taxon>Actinomycetes</taxon>
        <taxon>Streptosporangiales</taxon>
        <taxon>Streptosporangiaceae</taxon>
        <taxon>Planotetraspora</taxon>
    </lineage>
</organism>
<comment type="caution">
    <text evidence="2">The sequence shown here is derived from an EMBL/GenBank/DDBJ whole genome shotgun (WGS) entry which is preliminary data.</text>
</comment>
<proteinExistence type="predicted"/>
<gene>
    <name evidence="2" type="ORF">Pph01_69530</name>
</gene>
<feature type="region of interest" description="Disordered" evidence="1">
    <location>
        <begin position="138"/>
        <end position="182"/>
    </location>
</feature>
<evidence type="ECO:0000313" key="3">
    <source>
        <dbReference type="Proteomes" id="UP000622547"/>
    </source>
</evidence>
<reference evidence="2 3" key="1">
    <citation type="submission" date="2021-01" db="EMBL/GenBank/DDBJ databases">
        <title>Whole genome shotgun sequence of Planotetraspora phitsanulokensis NBRC 104273.</title>
        <authorList>
            <person name="Komaki H."/>
            <person name="Tamura T."/>
        </authorList>
    </citation>
    <scope>NUCLEOTIDE SEQUENCE [LARGE SCALE GENOMIC DNA]</scope>
    <source>
        <strain evidence="2 3">NBRC 104273</strain>
    </source>
</reference>
<evidence type="ECO:0000256" key="1">
    <source>
        <dbReference type="SAM" id="MobiDB-lite"/>
    </source>
</evidence>
<dbReference type="EMBL" id="BOOP01000037">
    <property type="protein sequence ID" value="GII41950.1"/>
    <property type="molecule type" value="Genomic_DNA"/>
</dbReference>
<dbReference type="AlphaFoldDB" id="A0A8J3UBU6"/>
<keyword evidence="3" id="KW-1185">Reference proteome</keyword>
<dbReference type="AntiFam" id="ANF00095">
    <property type="entry name" value="Shadow ORF (opposite ABC transporters)"/>
</dbReference>
<name>A0A8J3UBU6_9ACTN</name>
<sequence>MPARSVAAYVFSTYCDNTSTPTSGRRSRISSAARTPSHAVRIEAVDGFVEHQHLGVAQQCGRDAEALAHPQGQGSDAPARRVRQPDRLQDLRHAAARDPVAACQRRQVGVPAASGMQRAGVKERADLPQRVPDPVVRHAADQGGARGGMVEPEDESHRRRFARAVGAEESGDRTGSDIQGQVVDDHPVSVAFAQSVETDHAGQR</sequence>